<dbReference type="Proteomes" id="UP000190637">
    <property type="component" value="Unassembled WGS sequence"/>
</dbReference>
<feature type="transmembrane region" description="Helical" evidence="1">
    <location>
        <begin position="46"/>
        <end position="64"/>
    </location>
</feature>
<sequence>MDHRRPPAPSRGPLGVTVVAGAASGVVLALTPAVLLATLPASWSRAAPLLGVILLCAAITLVIVRPAPGVTAAGWGYIACFGVQLLFVIVAVTGAVLLGGSLLLWSGTG</sequence>
<feature type="transmembrane region" description="Helical" evidence="1">
    <location>
        <begin position="76"/>
        <end position="105"/>
    </location>
</feature>
<dbReference type="EMBL" id="FUWS01000007">
    <property type="protein sequence ID" value="SKA18427.1"/>
    <property type="molecule type" value="Genomic_DNA"/>
</dbReference>
<proteinExistence type="predicted"/>
<keyword evidence="3" id="KW-1185">Reference proteome</keyword>
<organism evidence="2 3">
    <name type="scientific">Marinactinospora thermotolerans DSM 45154</name>
    <dbReference type="NCBI Taxonomy" id="1122192"/>
    <lineage>
        <taxon>Bacteria</taxon>
        <taxon>Bacillati</taxon>
        <taxon>Actinomycetota</taxon>
        <taxon>Actinomycetes</taxon>
        <taxon>Streptosporangiales</taxon>
        <taxon>Nocardiopsidaceae</taxon>
        <taxon>Marinactinospora</taxon>
    </lineage>
</organism>
<name>A0A1T4RRB4_9ACTN</name>
<reference evidence="2 3" key="1">
    <citation type="submission" date="2017-02" db="EMBL/GenBank/DDBJ databases">
        <authorList>
            <person name="Peterson S.W."/>
        </authorList>
    </citation>
    <scope>NUCLEOTIDE SEQUENCE [LARGE SCALE GENOMIC DNA]</scope>
    <source>
        <strain evidence="2 3">DSM 45154</strain>
    </source>
</reference>
<protein>
    <submittedName>
        <fullName evidence="2">Uncharacterized protein</fullName>
    </submittedName>
</protein>
<evidence type="ECO:0000256" key="1">
    <source>
        <dbReference type="SAM" id="Phobius"/>
    </source>
</evidence>
<gene>
    <name evidence="2" type="ORF">SAMN02745673_02903</name>
</gene>
<accession>A0A1T4RRB4</accession>
<feature type="transmembrane region" description="Helical" evidence="1">
    <location>
        <begin position="12"/>
        <end position="34"/>
    </location>
</feature>
<keyword evidence="1" id="KW-1133">Transmembrane helix</keyword>
<dbReference type="RefSeq" id="WP_078762206.1">
    <property type="nucleotide sequence ID" value="NZ_FUWS01000007.1"/>
</dbReference>
<dbReference type="AlphaFoldDB" id="A0A1T4RRB4"/>
<evidence type="ECO:0000313" key="2">
    <source>
        <dbReference type="EMBL" id="SKA18427.1"/>
    </source>
</evidence>
<evidence type="ECO:0000313" key="3">
    <source>
        <dbReference type="Proteomes" id="UP000190637"/>
    </source>
</evidence>
<keyword evidence="1" id="KW-0472">Membrane</keyword>
<keyword evidence="1" id="KW-0812">Transmembrane</keyword>